<dbReference type="GO" id="GO:0005581">
    <property type="term" value="C:collagen trimer"/>
    <property type="evidence" value="ECO:0007669"/>
    <property type="project" value="UniProtKB-KW"/>
</dbReference>
<organism evidence="9 10">
    <name type="scientific">Oryzias latipes</name>
    <name type="common">Japanese rice fish</name>
    <name type="synonym">Japanese killifish</name>
    <dbReference type="NCBI Taxonomy" id="8090"/>
    <lineage>
        <taxon>Eukaryota</taxon>
        <taxon>Metazoa</taxon>
        <taxon>Chordata</taxon>
        <taxon>Craniata</taxon>
        <taxon>Vertebrata</taxon>
        <taxon>Euteleostomi</taxon>
        <taxon>Actinopterygii</taxon>
        <taxon>Neopterygii</taxon>
        <taxon>Teleostei</taxon>
        <taxon>Neoteleostei</taxon>
        <taxon>Acanthomorphata</taxon>
        <taxon>Ovalentaria</taxon>
        <taxon>Atherinomorphae</taxon>
        <taxon>Beloniformes</taxon>
        <taxon>Adrianichthyidae</taxon>
        <taxon>Oryziinae</taxon>
        <taxon>Oryzias</taxon>
    </lineage>
</organism>
<accession>A0A3P9JVF2</accession>
<dbReference type="Ensembl" id="ENSORLT00020014898.1">
    <property type="protein sequence ID" value="ENSORLP00020000317.1"/>
    <property type="gene ID" value="ENSORLG00020022347.1"/>
</dbReference>
<dbReference type="InterPro" id="IPR036465">
    <property type="entry name" value="vWFA_dom_sf"/>
</dbReference>
<dbReference type="Gene3D" id="3.40.50.410">
    <property type="entry name" value="von Willebrand factor, type A domain"/>
    <property type="match status" value="2"/>
</dbReference>
<reference evidence="9 10" key="2">
    <citation type="submission" date="2017-04" db="EMBL/GenBank/DDBJ databases">
        <title>CpG methylation of centromeres and impact of large insertions on vertebrate speciation.</title>
        <authorList>
            <person name="Ichikawa K."/>
            <person name="Yoshimura J."/>
            <person name="Morishita S."/>
        </authorList>
    </citation>
    <scope>NUCLEOTIDE SEQUENCE</scope>
    <source>
        <strain evidence="9 10">HNI</strain>
    </source>
</reference>
<keyword evidence="5" id="KW-0677">Repeat</keyword>
<evidence type="ECO:0000256" key="3">
    <source>
        <dbReference type="ARBA" id="ARBA00022530"/>
    </source>
</evidence>
<evidence type="ECO:0000313" key="9">
    <source>
        <dbReference type="Ensembl" id="ENSORLP00020000317.1"/>
    </source>
</evidence>
<sequence length="505" mass="55791">TNLFYCFPVFPLLIMTETLELISSCFGYLLNIGKKDIIFLIDGSASTDPTGFAHVRDFLLKIVQQLNVQPDQVRVGVVQYADRVKTDFSLNSHNNKAAVINAIQRLRNIGGRSSELPDAIDYIMKNEFQPFAGARPAVATQHLVIITAGRSTKDVNLYGQLLKSTQINSIAIGAGRGNTQLIQIASTPKDFIPIVSLPNLQTQEVLQQFIARLAGLTPVTLPDGETPCNHLFFTLTTAGKSSKQADIVFLVDGSINLGRSNFEAVMQFINSMIDNLYDDESSLQISLAQYAADVTDAFFLNTYDNKENIVTAIEQVQYRGGPRINTGAAIRHIQNVHFTKERGSRMDQGVPQILMVVTGGASADDSRTASLALQRKGIRVYAVGAGNIQTELEGIASESTTVARSSNFQAISDLVELLMPALTEELKGQKLCVTESLTPRSTNFEQALLLEFGRGFKYTRPLKLNIMDLDYELLDELVSLINQSFIYCLHKHVNMKFFSPHRITL</sequence>
<keyword evidence="7" id="KW-0176">Collagen</keyword>
<reference key="1">
    <citation type="journal article" date="2007" name="Nature">
        <title>The medaka draft genome and insights into vertebrate genome evolution.</title>
        <authorList>
            <person name="Kasahara M."/>
            <person name="Naruse K."/>
            <person name="Sasaki S."/>
            <person name="Nakatani Y."/>
            <person name="Qu W."/>
            <person name="Ahsan B."/>
            <person name="Yamada T."/>
            <person name="Nagayasu Y."/>
            <person name="Doi K."/>
            <person name="Kasai Y."/>
            <person name="Jindo T."/>
            <person name="Kobayashi D."/>
            <person name="Shimada A."/>
            <person name="Toyoda A."/>
            <person name="Kuroki Y."/>
            <person name="Fujiyama A."/>
            <person name="Sasaki T."/>
            <person name="Shimizu A."/>
            <person name="Asakawa S."/>
            <person name="Shimizu N."/>
            <person name="Hashimoto S."/>
            <person name="Yang J."/>
            <person name="Lee Y."/>
            <person name="Matsushima K."/>
            <person name="Sugano S."/>
            <person name="Sakaizumi M."/>
            <person name="Narita T."/>
            <person name="Ohishi K."/>
            <person name="Haga S."/>
            <person name="Ohta F."/>
            <person name="Nomoto H."/>
            <person name="Nogata K."/>
            <person name="Morishita T."/>
            <person name="Endo T."/>
            <person name="Shin-I T."/>
            <person name="Takeda H."/>
            <person name="Morishita S."/>
            <person name="Kohara Y."/>
        </authorList>
    </citation>
    <scope>NUCLEOTIDE SEQUENCE [LARGE SCALE GENOMIC DNA]</scope>
    <source>
        <strain>Hd-rR</strain>
    </source>
</reference>
<dbReference type="FunFam" id="3.40.50.410:FF:000003">
    <property type="entry name" value="Collagen type VI alpha 3 chain"/>
    <property type="match status" value="2"/>
</dbReference>
<dbReference type="PRINTS" id="PR00453">
    <property type="entry name" value="VWFADOMAIN"/>
</dbReference>
<evidence type="ECO:0000313" key="10">
    <source>
        <dbReference type="Proteomes" id="UP000265180"/>
    </source>
</evidence>
<dbReference type="InterPro" id="IPR002035">
    <property type="entry name" value="VWF_A"/>
</dbReference>
<name>A0A3P9JVF2_ORYLA</name>
<feature type="domain" description="VWFA" evidence="8">
    <location>
        <begin position="246"/>
        <end position="418"/>
    </location>
</feature>
<dbReference type="Proteomes" id="UP000265180">
    <property type="component" value="Chromosome 21"/>
</dbReference>
<dbReference type="AlphaFoldDB" id="A0A3P9JVF2"/>
<evidence type="ECO:0000256" key="1">
    <source>
        <dbReference type="ARBA" id="ARBA00004498"/>
    </source>
</evidence>
<evidence type="ECO:0000256" key="6">
    <source>
        <dbReference type="ARBA" id="ARBA00022889"/>
    </source>
</evidence>
<dbReference type="GO" id="GO:0007155">
    <property type="term" value="P:cell adhesion"/>
    <property type="evidence" value="ECO:0007669"/>
    <property type="project" value="UniProtKB-KW"/>
</dbReference>
<dbReference type="SMART" id="SM00327">
    <property type="entry name" value="VWA"/>
    <property type="match status" value="2"/>
</dbReference>
<evidence type="ECO:0000259" key="8">
    <source>
        <dbReference type="PROSITE" id="PS50234"/>
    </source>
</evidence>
<protein>
    <recommendedName>
        <fullName evidence="8">VWFA domain-containing protein</fullName>
    </recommendedName>
</protein>
<evidence type="ECO:0000256" key="4">
    <source>
        <dbReference type="ARBA" id="ARBA00022729"/>
    </source>
</evidence>
<keyword evidence="3" id="KW-0272">Extracellular matrix</keyword>
<feature type="domain" description="VWFA" evidence="8">
    <location>
        <begin position="36"/>
        <end position="213"/>
    </location>
</feature>
<dbReference type="SUPFAM" id="SSF53300">
    <property type="entry name" value="vWA-like"/>
    <property type="match status" value="2"/>
</dbReference>
<keyword evidence="6" id="KW-0130">Cell adhesion</keyword>
<proteinExistence type="predicted"/>
<comment type="subcellular location">
    <subcellularLocation>
        <location evidence="1">Secreted</location>
        <location evidence="1">Extracellular space</location>
        <location evidence="1">Extracellular matrix</location>
    </subcellularLocation>
</comment>
<dbReference type="PANTHER" id="PTHR24020">
    <property type="entry name" value="COLLAGEN ALPHA"/>
    <property type="match status" value="1"/>
</dbReference>
<dbReference type="PROSITE" id="PS50234">
    <property type="entry name" value="VWFA"/>
    <property type="match status" value="2"/>
</dbReference>
<dbReference type="InterPro" id="IPR050525">
    <property type="entry name" value="ECM_Assembly_Org"/>
</dbReference>
<evidence type="ECO:0000256" key="5">
    <source>
        <dbReference type="ARBA" id="ARBA00022737"/>
    </source>
</evidence>
<keyword evidence="2" id="KW-0964">Secreted</keyword>
<reference evidence="9" key="3">
    <citation type="submission" date="2025-08" db="UniProtKB">
        <authorList>
            <consortium name="Ensembl"/>
        </authorList>
    </citation>
    <scope>IDENTIFICATION</scope>
    <source>
        <strain evidence="9">HNI</strain>
    </source>
</reference>
<dbReference type="PANTHER" id="PTHR24020:SF13">
    <property type="entry name" value="COLLAGEN ALPHA-3(VI) CHAIN"/>
    <property type="match status" value="1"/>
</dbReference>
<keyword evidence="4" id="KW-0732">Signal</keyword>
<evidence type="ECO:0000256" key="7">
    <source>
        <dbReference type="ARBA" id="ARBA00023119"/>
    </source>
</evidence>
<evidence type="ECO:0000256" key="2">
    <source>
        <dbReference type="ARBA" id="ARBA00022525"/>
    </source>
</evidence>
<reference evidence="9" key="4">
    <citation type="submission" date="2025-09" db="UniProtKB">
        <authorList>
            <consortium name="Ensembl"/>
        </authorList>
    </citation>
    <scope>IDENTIFICATION</scope>
    <source>
        <strain evidence="9">HNI</strain>
    </source>
</reference>
<dbReference type="Pfam" id="PF00092">
    <property type="entry name" value="VWA"/>
    <property type="match status" value="2"/>
</dbReference>